<dbReference type="GO" id="GO:0071543">
    <property type="term" value="P:diphosphoinositol polyphosphate metabolic process"/>
    <property type="evidence" value="ECO:0007669"/>
    <property type="project" value="TreeGrafter"/>
</dbReference>
<proteinExistence type="predicted"/>
<dbReference type="GeneID" id="97891875"/>
<gene>
    <name evidence="6" type="ORF">SAMN04488004_11552</name>
</gene>
<dbReference type="SUPFAM" id="SSF55811">
    <property type="entry name" value="Nudix"/>
    <property type="match status" value="1"/>
</dbReference>
<sequence length="147" mass="16660">MSITEKFEDHVIVTPEPRVQVAALCHRKGAKGREVLLVTSSRGRWILPKGWPIDGLSDGDAALQEAWEEAGVREGRVTPKPIAKFDGVKRFDSGEEIPARVRVYGVKVRQLVRKFPEYKRRERRWVSLAKAAKLLTEKGYVKALRAI</sequence>
<dbReference type="GO" id="GO:0046872">
    <property type="term" value="F:metal ion binding"/>
    <property type="evidence" value="ECO:0007669"/>
    <property type="project" value="UniProtKB-KW"/>
</dbReference>
<dbReference type="CDD" id="cd04666">
    <property type="entry name" value="NUDIX_DIPP2_like_Nudt4"/>
    <property type="match status" value="1"/>
</dbReference>
<keyword evidence="4" id="KW-0460">Magnesium</keyword>
<dbReference type="GO" id="GO:0000298">
    <property type="term" value="F:endopolyphosphatase activity"/>
    <property type="evidence" value="ECO:0007669"/>
    <property type="project" value="TreeGrafter"/>
</dbReference>
<dbReference type="OrthoDB" id="7066910at2"/>
<keyword evidence="2" id="KW-0479">Metal-binding</keyword>
<dbReference type="STRING" id="195913.SAMN04488004_11552"/>
<dbReference type="EMBL" id="FOTF01000015">
    <property type="protein sequence ID" value="SFL35845.1"/>
    <property type="molecule type" value="Genomic_DNA"/>
</dbReference>
<dbReference type="GO" id="GO:0034431">
    <property type="term" value="F:bis(5'-adenosyl)-hexaphosphatase activity"/>
    <property type="evidence" value="ECO:0007669"/>
    <property type="project" value="TreeGrafter"/>
</dbReference>
<dbReference type="PROSITE" id="PS51462">
    <property type="entry name" value="NUDIX"/>
    <property type="match status" value="1"/>
</dbReference>
<dbReference type="Gene3D" id="3.90.79.10">
    <property type="entry name" value="Nucleoside Triphosphate Pyrophosphohydrolase"/>
    <property type="match status" value="1"/>
</dbReference>
<name>A0A1I4H0Y3_9RHOB</name>
<dbReference type="GO" id="GO:0034432">
    <property type="term" value="F:bis(5'-adenosyl)-pentaphosphatase activity"/>
    <property type="evidence" value="ECO:0007669"/>
    <property type="project" value="TreeGrafter"/>
</dbReference>
<evidence type="ECO:0000259" key="5">
    <source>
        <dbReference type="PROSITE" id="PS51462"/>
    </source>
</evidence>
<dbReference type="InterPro" id="IPR047198">
    <property type="entry name" value="DDP-like_NUDIX"/>
</dbReference>
<dbReference type="GO" id="GO:1901909">
    <property type="term" value="P:diadenosine hexaphosphate catabolic process"/>
    <property type="evidence" value="ECO:0007669"/>
    <property type="project" value="TreeGrafter"/>
</dbReference>
<evidence type="ECO:0000256" key="4">
    <source>
        <dbReference type="ARBA" id="ARBA00022842"/>
    </source>
</evidence>
<dbReference type="Proteomes" id="UP000199550">
    <property type="component" value="Unassembled WGS sequence"/>
</dbReference>
<comment type="cofactor">
    <cofactor evidence="1">
        <name>Mg(2+)</name>
        <dbReference type="ChEBI" id="CHEBI:18420"/>
    </cofactor>
</comment>
<dbReference type="AlphaFoldDB" id="A0A1I4H0Y3"/>
<protein>
    <submittedName>
        <fullName evidence="6">ADP-ribose pyrophosphatase YjhB, NUDIX family</fullName>
    </submittedName>
</protein>
<evidence type="ECO:0000256" key="1">
    <source>
        <dbReference type="ARBA" id="ARBA00001946"/>
    </source>
</evidence>
<dbReference type="Pfam" id="PF00293">
    <property type="entry name" value="NUDIX"/>
    <property type="match status" value="1"/>
</dbReference>
<dbReference type="RefSeq" id="WP_090190371.1">
    <property type="nucleotide sequence ID" value="NZ_CP072994.1"/>
</dbReference>
<dbReference type="PANTHER" id="PTHR12629">
    <property type="entry name" value="DIPHOSPHOINOSITOL POLYPHOSPHATE PHOSPHOHYDROLASE"/>
    <property type="match status" value="1"/>
</dbReference>
<keyword evidence="3" id="KW-0378">Hydrolase</keyword>
<evidence type="ECO:0000313" key="6">
    <source>
        <dbReference type="EMBL" id="SFL35845.1"/>
    </source>
</evidence>
<reference evidence="6 7" key="1">
    <citation type="submission" date="2016-10" db="EMBL/GenBank/DDBJ databases">
        <authorList>
            <person name="de Groot N.N."/>
        </authorList>
    </citation>
    <scope>NUCLEOTIDE SEQUENCE [LARGE SCALE GENOMIC DNA]</scope>
    <source>
        <strain evidence="6 7">DSM 16199</strain>
    </source>
</reference>
<dbReference type="PANTHER" id="PTHR12629:SF0">
    <property type="entry name" value="DIPHOSPHOINOSITOL-POLYPHOSPHATE DIPHOSPHATASE"/>
    <property type="match status" value="1"/>
</dbReference>
<feature type="domain" description="Nudix hydrolase" evidence="5">
    <location>
        <begin position="16"/>
        <end position="147"/>
    </location>
</feature>
<dbReference type="GO" id="GO:1901907">
    <property type="term" value="P:diadenosine pentaphosphate catabolic process"/>
    <property type="evidence" value="ECO:0007669"/>
    <property type="project" value="TreeGrafter"/>
</dbReference>
<dbReference type="InterPro" id="IPR015797">
    <property type="entry name" value="NUDIX_hydrolase-like_dom_sf"/>
</dbReference>
<dbReference type="GO" id="GO:1901911">
    <property type="term" value="P:adenosine 5'-(hexahydrogen pentaphosphate) catabolic process"/>
    <property type="evidence" value="ECO:0007669"/>
    <property type="project" value="TreeGrafter"/>
</dbReference>
<evidence type="ECO:0000256" key="3">
    <source>
        <dbReference type="ARBA" id="ARBA00022801"/>
    </source>
</evidence>
<organism evidence="6 7">
    <name type="scientific">Loktanella salsilacus</name>
    <dbReference type="NCBI Taxonomy" id="195913"/>
    <lineage>
        <taxon>Bacteria</taxon>
        <taxon>Pseudomonadati</taxon>
        <taxon>Pseudomonadota</taxon>
        <taxon>Alphaproteobacteria</taxon>
        <taxon>Rhodobacterales</taxon>
        <taxon>Roseobacteraceae</taxon>
        <taxon>Loktanella</taxon>
    </lineage>
</organism>
<evidence type="ECO:0000313" key="7">
    <source>
        <dbReference type="Proteomes" id="UP000199550"/>
    </source>
</evidence>
<keyword evidence="7" id="KW-1185">Reference proteome</keyword>
<evidence type="ECO:0000256" key="2">
    <source>
        <dbReference type="ARBA" id="ARBA00022723"/>
    </source>
</evidence>
<dbReference type="GO" id="GO:0008486">
    <property type="term" value="F:diphosphoinositol-polyphosphate diphosphatase activity"/>
    <property type="evidence" value="ECO:0007669"/>
    <property type="project" value="TreeGrafter"/>
</dbReference>
<dbReference type="InterPro" id="IPR000086">
    <property type="entry name" value="NUDIX_hydrolase_dom"/>
</dbReference>
<dbReference type="GO" id="GO:0005737">
    <property type="term" value="C:cytoplasm"/>
    <property type="evidence" value="ECO:0007669"/>
    <property type="project" value="TreeGrafter"/>
</dbReference>
<accession>A0A1I4H0Y3</accession>